<evidence type="ECO:0000313" key="3">
    <source>
        <dbReference type="Proteomes" id="UP000250245"/>
    </source>
</evidence>
<evidence type="ECO:0000313" key="2">
    <source>
        <dbReference type="EMBL" id="SQC02296.1"/>
    </source>
</evidence>
<dbReference type="EMBL" id="UASJ01000014">
    <property type="protein sequence ID" value="SQC02296.1"/>
    <property type="molecule type" value="Genomic_DNA"/>
</dbReference>
<gene>
    <name evidence="2" type="ORF">NCTC11820_02184</name>
</gene>
<dbReference type="SUPFAM" id="SSF51735">
    <property type="entry name" value="NAD(P)-binding Rossmann-fold domains"/>
    <property type="match status" value="1"/>
</dbReference>
<accession>A0A2X3BSG1</accession>
<organism evidence="2 3">
    <name type="scientific">Mobiluncus curtisii</name>
    <dbReference type="NCBI Taxonomy" id="2051"/>
    <lineage>
        <taxon>Bacteria</taxon>
        <taxon>Bacillati</taxon>
        <taxon>Actinomycetota</taxon>
        <taxon>Actinomycetes</taxon>
        <taxon>Actinomycetales</taxon>
        <taxon>Actinomycetaceae</taxon>
        <taxon>Mobiluncus</taxon>
    </lineage>
</organism>
<dbReference type="GO" id="GO:0006813">
    <property type="term" value="P:potassium ion transport"/>
    <property type="evidence" value="ECO:0007669"/>
    <property type="project" value="InterPro"/>
</dbReference>
<dbReference type="Pfam" id="PF02254">
    <property type="entry name" value="TrkA_N"/>
    <property type="match status" value="1"/>
</dbReference>
<dbReference type="Proteomes" id="UP000250245">
    <property type="component" value="Unassembled WGS sequence"/>
</dbReference>
<reference evidence="2 3" key="1">
    <citation type="submission" date="2018-06" db="EMBL/GenBank/DDBJ databases">
        <authorList>
            <consortium name="Pathogen Informatics"/>
            <person name="Doyle S."/>
        </authorList>
    </citation>
    <scope>NUCLEOTIDE SEQUENCE [LARGE SCALE GENOMIC DNA]</scope>
    <source>
        <strain evidence="2 3">NCTC11820</strain>
    </source>
</reference>
<proteinExistence type="predicted"/>
<protein>
    <submittedName>
        <fullName evidence="2">Potassium transporter peripheral membrane component</fullName>
    </submittedName>
</protein>
<dbReference type="AlphaFoldDB" id="A0A2X3BSG1"/>
<dbReference type="Gene3D" id="3.40.50.720">
    <property type="entry name" value="NAD(P)-binding Rossmann-like Domain"/>
    <property type="match status" value="1"/>
</dbReference>
<name>A0A2X3BSG1_9ACTO</name>
<dbReference type="InterPro" id="IPR003148">
    <property type="entry name" value="RCK_N"/>
</dbReference>
<dbReference type="RefSeq" id="WP_252893400.1">
    <property type="nucleotide sequence ID" value="NZ_UASJ01000014.1"/>
</dbReference>
<dbReference type="InterPro" id="IPR036291">
    <property type="entry name" value="NAD(P)-bd_dom_sf"/>
</dbReference>
<sequence>MLIVIAGAGSIGRSIARELLARGHQVTIADSSPEAMKVSSVPEANWILGDLFHSRDHGTGGGSASRCGRCVYRQRPG</sequence>
<evidence type="ECO:0000259" key="1">
    <source>
        <dbReference type="Pfam" id="PF02254"/>
    </source>
</evidence>
<feature type="domain" description="RCK N-terminal" evidence="1">
    <location>
        <begin position="3"/>
        <end position="51"/>
    </location>
</feature>